<dbReference type="Proteomes" id="UP001259659">
    <property type="component" value="Unassembled WGS sequence"/>
</dbReference>
<gene>
    <name evidence="3" type="ORF">NDI56_01420</name>
</gene>
<evidence type="ECO:0000259" key="2">
    <source>
        <dbReference type="Pfam" id="PF03703"/>
    </source>
</evidence>
<feature type="transmembrane region" description="Helical" evidence="1">
    <location>
        <begin position="55"/>
        <end position="80"/>
    </location>
</feature>
<proteinExistence type="predicted"/>
<dbReference type="PANTHER" id="PTHR37938">
    <property type="entry name" value="BLL0215 PROTEIN"/>
    <property type="match status" value="1"/>
</dbReference>
<evidence type="ECO:0000256" key="1">
    <source>
        <dbReference type="SAM" id="Phobius"/>
    </source>
</evidence>
<feature type="transmembrane region" description="Helical" evidence="1">
    <location>
        <begin position="25"/>
        <end position="49"/>
    </location>
</feature>
<dbReference type="InterPro" id="IPR005182">
    <property type="entry name" value="YdbS-like_PH"/>
</dbReference>
<accession>A0ABU2F801</accession>
<keyword evidence="1" id="KW-0472">Membrane</keyword>
<evidence type="ECO:0000313" key="3">
    <source>
        <dbReference type="EMBL" id="MDS0258063.1"/>
    </source>
</evidence>
<dbReference type="EMBL" id="JAMQON010000001">
    <property type="protein sequence ID" value="MDS0258063.1"/>
    <property type="molecule type" value="Genomic_DNA"/>
</dbReference>
<dbReference type="PANTHER" id="PTHR37938:SF1">
    <property type="entry name" value="BLL0215 PROTEIN"/>
    <property type="match status" value="1"/>
</dbReference>
<dbReference type="Pfam" id="PF03703">
    <property type="entry name" value="bPH_2"/>
    <property type="match status" value="1"/>
</dbReference>
<comment type="caution">
    <text evidence="3">The sequence shown here is derived from an EMBL/GenBank/DDBJ whole genome shotgun (WGS) entry which is preliminary data.</text>
</comment>
<evidence type="ECO:0000313" key="4">
    <source>
        <dbReference type="Proteomes" id="UP001259659"/>
    </source>
</evidence>
<keyword evidence="1" id="KW-1133">Transmembrane helix</keyword>
<dbReference type="RefSeq" id="WP_310917623.1">
    <property type="nucleotide sequence ID" value="NZ_JAMQON010000001.1"/>
</dbReference>
<name>A0ABU2F801_9EURY</name>
<keyword evidence="1" id="KW-0812">Transmembrane</keyword>
<protein>
    <submittedName>
        <fullName evidence="3">PH domain-containing protein</fullName>
    </submittedName>
</protein>
<keyword evidence="4" id="KW-1185">Reference proteome</keyword>
<reference evidence="3 4" key="1">
    <citation type="submission" date="2022-06" db="EMBL/GenBank/DDBJ databases">
        <title>Haloarcula sp. a new haloarchaeum isolate from saline soil.</title>
        <authorList>
            <person name="Strakova D."/>
            <person name="Galisteo C."/>
            <person name="Sanchez-Porro C."/>
            <person name="Ventosa A."/>
        </authorList>
    </citation>
    <scope>NUCLEOTIDE SEQUENCE [LARGE SCALE GENOMIC DNA]</scope>
    <source>
        <strain evidence="3 4">S1CR25-12</strain>
    </source>
</reference>
<organism evidence="3 4">
    <name type="scientific">Haloarcula saliterrae</name>
    <dbReference type="NCBI Taxonomy" id="2950534"/>
    <lineage>
        <taxon>Archaea</taxon>
        <taxon>Methanobacteriati</taxon>
        <taxon>Methanobacteriota</taxon>
        <taxon>Stenosarchaea group</taxon>
        <taxon>Halobacteria</taxon>
        <taxon>Halobacteriales</taxon>
        <taxon>Haloarculaceae</taxon>
        <taxon>Haloarcula</taxon>
    </lineage>
</organism>
<sequence length="199" mass="20487">MTVPDWAPAGADETVVWQGQPRQRVVHLGVAVGVVVAVVVLAGTAVAASSGAVPATLAAAVGVPTALLAFAVPAGGAWLWRRSTRYVLTDAALYHRTGVLSLTVTELRLGKIQNTSYSQGVFGTLFDHGTVTVDTAGSQGAELTLRQLDGPKSVHQRVAEAAGSANGEHGEGIPGSLAGWQAVRAEVRRVRAAIVGQRP</sequence>
<feature type="domain" description="YdbS-like PH" evidence="2">
    <location>
        <begin position="82"/>
        <end position="154"/>
    </location>
</feature>